<dbReference type="InterPro" id="IPR013187">
    <property type="entry name" value="F-box-assoc_dom_typ3"/>
</dbReference>
<dbReference type="AlphaFoldDB" id="A0A498K5T2"/>
<feature type="domain" description="F-box associated beta-propeller type 3" evidence="2">
    <location>
        <begin position="147"/>
        <end position="406"/>
    </location>
</feature>
<name>A0A498K5T2_MALDO</name>
<evidence type="ECO:0000259" key="2">
    <source>
        <dbReference type="Pfam" id="PF08268"/>
    </source>
</evidence>
<dbReference type="Proteomes" id="UP000290289">
    <property type="component" value="Chromosome 4"/>
</dbReference>
<proteinExistence type="predicted"/>
<dbReference type="NCBIfam" id="TIGR01640">
    <property type="entry name" value="F_box_assoc_1"/>
    <property type="match status" value="1"/>
</dbReference>
<evidence type="ECO:0000313" key="4">
    <source>
        <dbReference type="Proteomes" id="UP000290289"/>
    </source>
</evidence>
<accession>A0A498K5T2</accession>
<dbReference type="InterPro" id="IPR001810">
    <property type="entry name" value="F-box_dom"/>
</dbReference>
<comment type="caution">
    <text evidence="3">The sequence shown here is derived from an EMBL/GenBank/DDBJ whole genome shotgun (WGS) entry which is preliminary data.</text>
</comment>
<dbReference type="PANTHER" id="PTHR31672:SF13">
    <property type="entry name" value="F-BOX PROTEIN CPR30-LIKE"/>
    <property type="match status" value="1"/>
</dbReference>
<dbReference type="SUPFAM" id="SSF81383">
    <property type="entry name" value="F-box domain"/>
    <property type="match status" value="1"/>
</dbReference>
<gene>
    <name evidence="3" type="ORF">DVH24_014973</name>
</gene>
<keyword evidence="4" id="KW-1185">Reference proteome</keyword>
<reference evidence="3 4" key="1">
    <citation type="submission" date="2018-10" db="EMBL/GenBank/DDBJ databases">
        <title>A high-quality apple genome assembly.</title>
        <authorList>
            <person name="Hu J."/>
        </authorList>
    </citation>
    <scope>NUCLEOTIDE SEQUENCE [LARGE SCALE GENOMIC DNA]</scope>
    <source>
        <strain evidence="4">cv. HFTH1</strain>
        <tissue evidence="3">Young leaf</tissue>
    </source>
</reference>
<protein>
    <recommendedName>
        <fullName evidence="5">F-box domain-containing protein</fullName>
    </recommendedName>
</protein>
<dbReference type="Gene3D" id="1.20.1280.50">
    <property type="match status" value="1"/>
</dbReference>
<dbReference type="Pfam" id="PF08268">
    <property type="entry name" value="FBA_3"/>
    <property type="match status" value="1"/>
</dbReference>
<feature type="domain" description="F-box" evidence="1">
    <location>
        <begin position="40"/>
        <end position="79"/>
    </location>
</feature>
<evidence type="ECO:0008006" key="5">
    <source>
        <dbReference type="Google" id="ProtNLM"/>
    </source>
</evidence>
<dbReference type="InterPro" id="IPR036047">
    <property type="entry name" value="F-box-like_dom_sf"/>
</dbReference>
<dbReference type="Pfam" id="PF00646">
    <property type="entry name" value="F-box"/>
    <property type="match status" value="1"/>
</dbReference>
<dbReference type="PANTHER" id="PTHR31672">
    <property type="entry name" value="BNACNNG10540D PROTEIN"/>
    <property type="match status" value="1"/>
</dbReference>
<dbReference type="InterPro" id="IPR050796">
    <property type="entry name" value="SCF_F-box_component"/>
</dbReference>
<organism evidence="3 4">
    <name type="scientific">Malus domestica</name>
    <name type="common">Apple</name>
    <name type="synonym">Pyrus malus</name>
    <dbReference type="NCBI Taxonomy" id="3750"/>
    <lineage>
        <taxon>Eukaryota</taxon>
        <taxon>Viridiplantae</taxon>
        <taxon>Streptophyta</taxon>
        <taxon>Embryophyta</taxon>
        <taxon>Tracheophyta</taxon>
        <taxon>Spermatophyta</taxon>
        <taxon>Magnoliopsida</taxon>
        <taxon>eudicotyledons</taxon>
        <taxon>Gunneridae</taxon>
        <taxon>Pentapetalae</taxon>
        <taxon>rosids</taxon>
        <taxon>fabids</taxon>
        <taxon>Rosales</taxon>
        <taxon>Rosaceae</taxon>
        <taxon>Amygdaloideae</taxon>
        <taxon>Maleae</taxon>
        <taxon>Malus</taxon>
    </lineage>
</organism>
<dbReference type="EMBL" id="RDQH01000330">
    <property type="protein sequence ID" value="RXI01624.1"/>
    <property type="molecule type" value="Genomic_DNA"/>
</dbReference>
<sequence length="463" mass="53662">MEGSVIGTLKISFYTPHKGLMETPRTKRMRHCSNSNRNLMDLDNDNLVDIFSRLPAESVCSVGCVSKALHNIVSRPSFLNQHMSSLVTTNAAAEVPQLVIVSQSKKKYMAELIAMQSFEYDGNTLEMRRDKTRIVSKIMSWWYEYFFNVHFVFCNLICLKDRHTGSRCVLLNPLKGEAVMLPTCIVQVPEHLKTTVFSYYWFGMGFDNTTSTHKVVQVCADSEYNYCVSHVYVLGTRSWREICSVPPCDLTVKNLSAYGDMHWLIRRATTGRAQANIRHCMSILSFDFKKEEFGWNIPDPPLRNMPRKFHSVQRFHLINLRGSLSVVDASSDKYLDIWMLKNYDEKEWVLVHRIEARMINAECRYRSYRLWTCCEWGHGIFFKRSRKSNSTVVLLDLRTVCIHRVKCPIYQKGLYTSIFSYTSSLISLKSYGNLIPLKRYGKPTEAEESRRSGSSMNIWHLCN</sequence>
<dbReference type="InterPro" id="IPR017451">
    <property type="entry name" value="F-box-assoc_interact_dom"/>
</dbReference>
<evidence type="ECO:0000313" key="3">
    <source>
        <dbReference type="EMBL" id="RXI01624.1"/>
    </source>
</evidence>
<evidence type="ECO:0000259" key="1">
    <source>
        <dbReference type="Pfam" id="PF00646"/>
    </source>
</evidence>